<evidence type="ECO:0000313" key="4">
    <source>
        <dbReference type="Proteomes" id="UP000249204"/>
    </source>
</evidence>
<dbReference type="Proteomes" id="UP000249204">
    <property type="component" value="Unassembled WGS sequence"/>
</dbReference>
<proteinExistence type="predicted"/>
<dbReference type="EMBL" id="QKWW01000038">
    <property type="protein sequence ID" value="PZT55040.1"/>
    <property type="molecule type" value="Genomic_DNA"/>
</dbReference>
<organism evidence="3 4">
    <name type="scientific">Paenibacillus silvae</name>
    <dbReference type="NCBI Taxonomy" id="1325358"/>
    <lineage>
        <taxon>Bacteria</taxon>
        <taxon>Bacillati</taxon>
        <taxon>Bacillota</taxon>
        <taxon>Bacilli</taxon>
        <taxon>Bacillales</taxon>
        <taxon>Paenibacillaceae</taxon>
        <taxon>Paenibacillus</taxon>
    </lineage>
</organism>
<comment type="caution">
    <text evidence="3">The sequence shown here is derived from an EMBL/GenBank/DDBJ whole genome shotgun (WGS) entry which is preliminary data.</text>
</comment>
<dbReference type="AlphaFoldDB" id="A0A2W6P5V9"/>
<reference evidence="3 4" key="1">
    <citation type="submission" date="2018-06" db="EMBL/GenBank/DDBJ databases">
        <title>Isolation of heavy metals resistant Paenibacillus silvae NC2 from Gold-Copper mine in ZiJin, China.</title>
        <authorList>
            <person name="Xu J."/>
            <person name="Mazhar H.S."/>
            <person name="Rensing C."/>
        </authorList>
    </citation>
    <scope>NUCLEOTIDE SEQUENCE [LARGE SCALE GENOMIC DNA]</scope>
    <source>
        <strain evidence="3 4">NC2</strain>
    </source>
</reference>
<accession>A0A2W6P5V9</accession>
<gene>
    <name evidence="3" type="ORF">DN757_14335</name>
</gene>
<name>A0A2W6P5V9_9BACL</name>
<protein>
    <recommendedName>
        <fullName evidence="2">WxL domain-containing protein</fullName>
    </recommendedName>
</protein>
<dbReference type="InterPro" id="IPR027994">
    <property type="entry name" value="WxL_dom"/>
</dbReference>
<sequence>MRKKKVLKKVPNILLSAALALSVIGPGKATADANLIQNGGFEGSAAGGSGVNWSFGTIGNTPQSLQAAVTGEDPYEGRQAQLLAEDGASLAGDNLRIISDGYPIVQGQGLTLKFKSKIVNIADASLNYAIVFYDNADAFIGEVTSSPVTSATAGYSDFILRATPPAGATNFKIRFDSIISQDGGSYKLFIDNVEVNSTSNTVPVSGDTQVGIIGGELEFYISSGSFNDVDLDYNRTMISQTSSNASVTDNTGEAKGWKLKVSSTDFMSEQLVDPSGTNATIVLKLPASAVTLQTTQLTHVSGQAIDSTYGPNTGSIALSSASKTILSADPGFGSGSYNYRIENQLTVPKTLEVVSKQGDGNIQVGQMVGTRSGVYKATVNYVIGTGL</sequence>
<dbReference type="Pfam" id="PF13731">
    <property type="entry name" value="WxL"/>
    <property type="match status" value="1"/>
</dbReference>
<keyword evidence="1" id="KW-0732">Signal</keyword>
<evidence type="ECO:0000256" key="1">
    <source>
        <dbReference type="SAM" id="SignalP"/>
    </source>
</evidence>
<feature type="signal peptide" evidence="1">
    <location>
        <begin position="1"/>
        <end position="31"/>
    </location>
</feature>
<feature type="domain" description="WxL" evidence="2">
    <location>
        <begin position="242"/>
        <end position="348"/>
    </location>
</feature>
<dbReference type="Gene3D" id="2.60.120.260">
    <property type="entry name" value="Galactose-binding domain-like"/>
    <property type="match status" value="1"/>
</dbReference>
<evidence type="ECO:0000259" key="2">
    <source>
        <dbReference type="Pfam" id="PF13731"/>
    </source>
</evidence>
<evidence type="ECO:0000313" key="3">
    <source>
        <dbReference type="EMBL" id="PZT55040.1"/>
    </source>
</evidence>
<dbReference type="RefSeq" id="WP_111270908.1">
    <property type="nucleotide sequence ID" value="NZ_QKWW01000038.1"/>
</dbReference>
<feature type="chain" id="PRO_5016137344" description="WxL domain-containing protein" evidence="1">
    <location>
        <begin position="32"/>
        <end position="387"/>
    </location>
</feature>